<evidence type="ECO:0000256" key="7">
    <source>
        <dbReference type="SAM" id="MobiDB-lite"/>
    </source>
</evidence>
<keyword evidence="6" id="KW-0539">Nucleus</keyword>
<proteinExistence type="predicted"/>
<dbReference type="AlphaFoldDB" id="A0A3D8Q9N4"/>
<dbReference type="InterPro" id="IPR007219">
    <property type="entry name" value="XnlR_reg_dom"/>
</dbReference>
<dbReference type="PANTHER" id="PTHR31313:SF81">
    <property type="entry name" value="TY1 ENHANCER ACTIVATOR"/>
    <property type="match status" value="1"/>
</dbReference>
<dbReference type="PANTHER" id="PTHR31313">
    <property type="entry name" value="TY1 ENHANCER ACTIVATOR"/>
    <property type="match status" value="1"/>
</dbReference>
<evidence type="ECO:0000259" key="8">
    <source>
        <dbReference type="SMART" id="SM00906"/>
    </source>
</evidence>
<feature type="domain" description="Xylanolytic transcriptional activator regulatory" evidence="8">
    <location>
        <begin position="165"/>
        <end position="244"/>
    </location>
</feature>
<name>A0A3D8Q9N4_9HELO</name>
<keyword evidence="1" id="KW-0479">Metal-binding</keyword>
<organism evidence="9 10">
    <name type="scientific">Coleophoma crateriformis</name>
    <dbReference type="NCBI Taxonomy" id="565419"/>
    <lineage>
        <taxon>Eukaryota</taxon>
        <taxon>Fungi</taxon>
        <taxon>Dikarya</taxon>
        <taxon>Ascomycota</taxon>
        <taxon>Pezizomycotina</taxon>
        <taxon>Leotiomycetes</taxon>
        <taxon>Helotiales</taxon>
        <taxon>Dermateaceae</taxon>
        <taxon>Coleophoma</taxon>
    </lineage>
</organism>
<evidence type="ECO:0000256" key="2">
    <source>
        <dbReference type="ARBA" id="ARBA00022833"/>
    </source>
</evidence>
<reference evidence="9 10" key="1">
    <citation type="journal article" date="2018" name="IMA Fungus">
        <title>IMA Genome-F 9: Draft genome sequence of Annulohypoxylon stygium, Aspergillus mulundensis, Berkeleyomyces basicola (syn. Thielaviopsis basicola), Ceratocystis smalleyi, two Cercospora beticola strains, Coleophoma cylindrospora, Fusarium fracticaudum, Phialophora cf. hyalina, and Morchella septimelata.</title>
        <authorList>
            <person name="Wingfield B.D."/>
            <person name="Bills G.F."/>
            <person name="Dong Y."/>
            <person name="Huang W."/>
            <person name="Nel W.J."/>
            <person name="Swalarsk-Parry B.S."/>
            <person name="Vaghefi N."/>
            <person name="Wilken P.M."/>
            <person name="An Z."/>
            <person name="de Beer Z.W."/>
            <person name="De Vos L."/>
            <person name="Chen L."/>
            <person name="Duong T.A."/>
            <person name="Gao Y."/>
            <person name="Hammerbacher A."/>
            <person name="Kikkert J.R."/>
            <person name="Li Y."/>
            <person name="Li H."/>
            <person name="Li K."/>
            <person name="Li Q."/>
            <person name="Liu X."/>
            <person name="Ma X."/>
            <person name="Naidoo K."/>
            <person name="Pethybridge S.J."/>
            <person name="Sun J."/>
            <person name="Steenkamp E.T."/>
            <person name="van der Nest M.A."/>
            <person name="van Wyk S."/>
            <person name="Wingfield M.J."/>
            <person name="Xiong C."/>
            <person name="Yue Q."/>
            <person name="Zhang X."/>
        </authorList>
    </citation>
    <scope>NUCLEOTIDE SEQUENCE [LARGE SCALE GENOMIC DNA]</scope>
    <source>
        <strain evidence="9 10">BP5796</strain>
    </source>
</reference>
<keyword evidence="4" id="KW-0238">DNA-binding</keyword>
<dbReference type="InterPro" id="IPR051615">
    <property type="entry name" value="Transcr_Regulatory_Elem"/>
</dbReference>
<feature type="region of interest" description="Disordered" evidence="7">
    <location>
        <begin position="561"/>
        <end position="583"/>
    </location>
</feature>
<evidence type="ECO:0000256" key="4">
    <source>
        <dbReference type="ARBA" id="ARBA00023125"/>
    </source>
</evidence>
<dbReference type="Proteomes" id="UP000256328">
    <property type="component" value="Unassembled WGS sequence"/>
</dbReference>
<evidence type="ECO:0000256" key="5">
    <source>
        <dbReference type="ARBA" id="ARBA00023163"/>
    </source>
</evidence>
<evidence type="ECO:0000256" key="1">
    <source>
        <dbReference type="ARBA" id="ARBA00022723"/>
    </source>
</evidence>
<dbReference type="SMART" id="SM00906">
    <property type="entry name" value="Fungal_trans"/>
    <property type="match status" value="1"/>
</dbReference>
<dbReference type="GO" id="GO:0006351">
    <property type="term" value="P:DNA-templated transcription"/>
    <property type="evidence" value="ECO:0007669"/>
    <property type="project" value="InterPro"/>
</dbReference>
<keyword evidence="5" id="KW-0804">Transcription</keyword>
<comment type="caution">
    <text evidence="9">The sequence shown here is derived from an EMBL/GenBank/DDBJ whole genome shotgun (WGS) entry which is preliminary data.</text>
</comment>
<feature type="compositionally biased region" description="Polar residues" evidence="7">
    <location>
        <begin position="561"/>
        <end position="571"/>
    </location>
</feature>
<dbReference type="Pfam" id="PF04082">
    <property type="entry name" value="Fungal_trans"/>
    <property type="match status" value="1"/>
</dbReference>
<keyword evidence="10" id="KW-1185">Reference proteome</keyword>
<dbReference type="CDD" id="cd12148">
    <property type="entry name" value="fungal_TF_MHR"/>
    <property type="match status" value="1"/>
</dbReference>
<evidence type="ECO:0000313" key="9">
    <source>
        <dbReference type="EMBL" id="RDW58367.1"/>
    </source>
</evidence>
<evidence type="ECO:0000313" key="10">
    <source>
        <dbReference type="Proteomes" id="UP000256328"/>
    </source>
</evidence>
<dbReference type="GO" id="GO:0008270">
    <property type="term" value="F:zinc ion binding"/>
    <property type="evidence" value="ECO:0007669"/>
    <property type="project" value="InterPro"/>
</dbReference>
<accession>A0A3D8Q9N4</accession>
<dbReference type="EMBL" id="PDLN01000021">
    <property type="protein sequence ID" value="RDW58367.1"/>
    <property type="molecule type" value="Genomic_DNA"/>
</dbReference>
<evidence type="ECO:0000256" key="3">
    <source>
        <dbReference type="ARBA" id="ARBA00023015"/>
    </source>
</evidence>
<sequence>MSLQPSPQGSLLFHGPTSMYHRDVSLQNAQETTNTGPHAGPKLWHSLGVPQNVHIEDGLVNKALSLFFLYQYPQFMFIYREAFLEDYYENAHQGKYWSYPLLYAVCALGLRASPDAKIREKGDVVYRIAENIILLKALDSPHVTVVQSLLCLAFYELGAGNHSKGWVLAGMAFRMGQDLGFQQDPQFLVSQDSTIASHQDLVIRRRVYYGLYVSDKIISLYLGRPVMLYEEEAAVDLPEALPDFPPLHDWYGLNELTESELGHLGGTVLMPSFEGLIELSKIAEEMLFKVFSTKMVKKPQRDLVLSRSSRLEELSVRLGRWHANLPNHLKWNQWNTTSESLKPHVLILHLLYHSILISLNRHFVRPTSGFAANAGSKETCIASADTIIALIRQFRFQQGLGHSPVLVVYSAVMASSAIFFTQDPTTPTMEKDRRLSFILKALEECSQTHNLAKEACIKLQANIDARNSAIAEKLALETTTNAGVFQQPEYTEAPFMGWVDGTMFDLGAFDLGVSGSLDPMAFRGIGADPSQWLLGSIGSTTEPALIDGSLSNEPWIDFPSTMSNGDYSTTHGYGPQRRDTTEQ</sequence>
<gene>
    <name evidence="9" type="ORF">BP5796_12297</name>
</gene>
<dbReference type="GO" id="GO:0003677">
    <property type="term" value="F:DNA binding"/>
    <property type="evidence" value="ECO:0007669"/>
    <property type="project" value="UniProtKB-KW"/>
</dbReference>
<dbReference type="OrthoDB" id="3564211at2759"/>
<protein>
    <recommendedName>
        <fullName evidence="8">Xylanolytic transcriptional activator regulatory domain-containing protein</fullName>
    </recommendedName>
</protein>
<keyword evidence="3" id="KW-0805">Transcription regulation</keyword>
<keyword evidence="2" id="KW-0862">Zinc</keyword>
<evidence type="ECO:0000256" key="6">
    <source>
        <dbReference type="ARBA" id="ARBA00023242"/>
    </source>
</evidence>